<keyword evidence="3" id="KW-0175">Coiled coil</keyword>
<proteinExistence type="predicted"/>
<comment type="caution">
    <text evidence="7">The sequence shown here is derived from an EMBL/GenBank/DDBJ whole genome shotgun (WGS) entry which is preliminary data.</text>
</comment>
<dbReference type="PANTHER" id="PTHR23336:SF44">
    <property type="entry name" value="PROTEIN MICRORCHIDIA 6"/>
    <property type="match status" value="1"/>
</dbReference>
<accession>A0ABQ9KDK8</accession>
<evidence type="ECO:0000256" key="1">
    <source>
        <dbReference type="ARBA" id="ARBA00022763"/>
    </source>
</evidence>
<feature type="region of interest" description="Disordered" evidence="4">
    <location>
        <begin position="432"/>
        <end position="458"/>
    </location>
</feature>
<feature type="domain" description="Morc S5" evidence="6">
    <location>
        <begin position="290"/>
        <end position="346"/>
    </location>
</feature>
<sequence>MSFPVLDMIDLCSDDELRELGVIGGSSEKPKDQGGSLDDSSHPVGPSSLPPPPISRQFWKAGDYEVDEINHLHVHPMFLHSNATSHKWVFGAIAELVDNAIDEIQNAVTFVDMNKMSNPWEALLIQGAFTCSPHCFGGMDHEEIRCCLSFGFSKKMKYGNSFKASTMRLGADVIVFSRHGKMRFEICNAINSKCWTPILYILRSVGHEKIIIQWWFDDIGDHGTKIVLYNLWLNDDGDMELDFDSNIENYFIPLLSFSDIRISGDPKLFQVGDLPKPIFQQHIANVYHYSLRQHNLADDLKFPEFILYKPQTGVKNETVVITTIGFLKEAPDVNIHGFNIYHLNRLSNFGVFMAKCFFFTCSGISFFVFWQPFWRVLKNTTNSVGGGIVGVLEANYIEPTHNKQDFENLKQMTIEYWHLHCELIGYQGEKSSSALPSEERHYSGTGTKEGLNRKRKGPFPPVAQECAQAYAADTWHIMEDQPYSRSKHQVQGEKASLIMQQNKKLRLQISELEKNMEGFHLKVEQLRRELIEVQHECARLLAESKSMDMINEGRYVMGH</sequence>
<dbReference type="InterPro" id="IPR041006">
    <property type="entry name" value="Morc_S5"/>
</dbReference>
<name>A0ABQ9KDK8_HEVBR</name>
<feature type="transmembrane region" description="Helical" evidence="5">
    <location>
        <begin position="349"/>
        <end position="370"/>
    </location>
</feature>
<dbReference type="Proteomes" id="UP001174677">
    <property type="component" value="Chromosome 18"/>
</dbReference>
<dbReference type="PANTHER" id="PTHR23336">
    <property type="entry name" value="ZINC FINGER CW-TYPE COILED-COIL DOMAIN PROTEIN 3"/>
    <property type="match status" value="1"/>
</dbReference>
<protein>
    <recommendedName>
        <fullName evidence="6">Morc S5 domain-containing protein</fullName>
    </recommendedName>
</protein>
<evidence type="ECO:0000256" key="3">
    <source>
        <dbReference type="SAM" id="Coils"/>
    </source>
</evidence>
<reference evidence="7 8" key="1">
    <citation type="journal article" date="2023" name="Plant Biotechnol. J.">
        <title>Chromosome-level wild Hevea brasiliensis genome provides new tools for genomic-assisted breeding and valuable loci to elevate rubber yield.</title>
        <authorList>
            <person name="Cheng H."/>
            <person name="Song X."/>
            <person name="Hu Y."/>
            <person name="Wu T."/>
            <person name="Yang Q."/>
            <person name="An Z."/>
            <person name="Feng S."/>
            <person name="Deng Z."/>
            <person name="Wu W."/>
            <person name="Zeng X."/>
            <person name="Tu M."/>
            <person name="Wang X."/>
            <person name="Huang H."/>
        </authorList>
    </citation>
    <scope>NUCLEOTIDE SEQUENCE [LARGE SCALE GENOMIC DNA]</scope>
    <source>
        <strain evidence="7">MT/VB/25A 57/8</strain>
    </source>
</reference>
<organism evidence="7 8">
    <name type="scientific">Hevea brasiliensis</name>
    <name type="common">Para rubber tree</name>
    <name type="synonym">Siphonia brasiliensis</name>
    <dbReference type="NCBI Taxonomy" id="3981"/>
    <lineage>
        <taxon>Eukaryota</taxon>
        <taxon>Viridiplantae</taxon>
        <taxon>Streptophyta</taxon>
        <taxon>Embryophyta</taxon>
        <taxon>Tracheophyta</taxon>
        <taxon>Spermatophyta</taxon>
        <taxon>Magnoliopsida</taxon>
        <taxon>eudicotyledons</taxon>
        <taxon>Gunneridae</taxon>
        <taxon>Pentapetalae</taxon>
        <taxon>rosids</taxon>
        <taxon>fabids</taxon>
        <taxon>Malpighiales</taxon>
        <taxon>Euphorbiaceae</taxon>
        <taxon>Crotonoideae</taxon>
        <taxon>Micrandreae</taxon>
        <taxon>Hevea</taxon>
    </lineage>
</organism>
<evidence type="ECO:0000256" key="5">
    <source>
        <dbReference type="SAM" id="Phobius"/>
    </source>
</evidence>
<feature type="region of interest" description="Disordered" evidence="4">
    <location>
        <begin position="23"/>
        <end position="52"/>
    </location>
</feature>
<evidence type="ECO:0000313" key="7">
    <source>
        <dbReference type="EMBL" id="KAJ9135345.1"/>
    </source>
</evidence>
<keyword evidence="5" id="KW-0472">Membrane</keyword>
<evidence type="ECO:0000256" key="4">
    <source>
        <dbReference type="SAM" id="MobiDB-lite"/>
    </source>
</evidence>
<keyword evidence="8" id="KW-1185">Reference proteome</keyword>
<keyword evidence="5" id="KW-0812">Transmembrane</keyword>
<keyword evidence="5" id="KW-1133">Transmembrane helix</keyword>
<dbReference type="Pfam" id="PF17942">
    <property type="entry name" value="Morc6_S5"/>
    <property type="match status" value="2"/>
</dbReference>
<feature type="domain" description="Morc S5" evidence="6">
    <location>
        <begin position="371"/>
        <end position="412"/>
    </location>
</feature>
<evidence type="ECO:0000313" key="8">
    <source>
        <dbReference type="Proteomes" id="UP001174677"/>
    </source>
</evidence>
<evidence type="ECO:0000259" key="6">
    <source>
        <dbReference type="Pfam" id="PF17942"/>
    </source>
</evidence>
<keyword evidence="2" id="KW-0234">DNA repair</keyword>
<evidence type="ECO:0000256" key="2">
    <source>
        <dbReference type="ARBA" id="ARBA00023204"/>
    </source>
</evidence>
<dbReference type="EMBL" id="JARPOI010000018">
    <property type="protein sequence ID" value="KAJ9135345.1"/>
    <property type="molecule type" value="Genomic_DNA"/>
</dbReference>
<keyword evidence="1" id="KW-0227">DNA damage</keyword>
<dbReference type="InterPro" id="IPR045261">
    <property type="entry name" value="MORC_ATPase"/>
</dbReference>
<gene>
    <name evidence="7" type="ORF">P3X46_032539</name>
</gene>
<feature type="coiled-coil region" evidence="3">
    <location>
        <begin position="495"/>
        <end position="543"/>
    </location>
</feature>